<keyword evidence="1" id="KW-0812">Transmembrane</keyword>
<reference evidence="2" key="1">
    <citation type="submission" date="2019-07" db="EMBL/GenBank/DDBJ databases">
        <authorList>
            <person name="De-Chao Zhang Q."/>
        </authorList>
    </citation>
    <scope>NUCLEOTIDE SEQUENCE</scope>
    <source>
        <strain evidence="2">TP-CH-4</strain>
    </source>
</reference>
<dbReference type="EMBL" id="VIKU02000001">
    <property type="protein sequence ID" value="NHF58991.1"/>
    <property type="molecule type" value="Genomic_DNA"/>
</dbReference>
<dbReference type="AlphaFoldDB" id="A0A967AYP4"/>
<evidence type="ECO:0000256" key="1">
    <source>
        <dbReference type="SAM" id="Phobius"/>
    </source>
</evidence>
<feature type="transmembrane region" description="Helical" evidence="1">
    <location>
        <begin position="7"/>
        <end position="26"/>
    </location>
</feature>
<evidence type="ECO:0000313" key="3">
    <source>
        <dbReference type="Proteomes" id="UP000707206"/>
    </source>
</evidence>
<keyword evidence="1" id="KW-1133">Transmembrane helix</keyword>
<name>A0A967AYP4_9FLAO</name>
<comment type="caution">
    <text evidence="2">The sequence shown here is derived from an EMBL/GenBank/DDBJ whole genome shotgun (WGS) entry which is preliminary data.</text>
</comment>
<protein>
    <recommendedName>
        <fullName evidence="4">Type II secretion system protein GspC N-terminal domain-containing protein</fullName>
    </recommendedName>
</protein>
<accession>A0A967AYP4</accession>
<reference evidence="2" key="2">
    <citation type="submission" date="2020-03" db="EMBL/GenBank/DDBJ databases">
        <title>Flavobacteriaceae bacterium strain TP-CH-4, a member of the family Flavobacteriaceae isolated from a deep-sea seamount.</title>
        <authorList>
            <person name="Zhang D.-C."/>
        </authorList>
    </citation>
    <scope>NUCLEOTIDE SEQUENCE</scope>
    <source>
        <strain evidence="2">TP-CH-4</strain>
    </source>
</reference>
<proteinExistence type="predicted"/>
<evidence type="ECO:0008006" key="4">
    <source>
        <dbReference type="Google" id="ProtNLM"/>
    </source>
</evidence>
<organism evidence="2 3">
    <name type="scientific">Pelagihabitans pacificus</name>
    <dbReference type="NCBI Taxonomy" id="2696054"/>
    <lineage>
        <taxon>Bacteria</taxon>
        <taxon>Pseudomonadati</taxon>
        <taxon>Bacteroidota</taxon>
        <taxon>Flavobacteriia</taxon>
        <taxon>Flavobacteriales</taxon>
        <taxon>Flavobacteriaceae</taxon>
        <taxon>Pelagihabitans</taxon>
    </lineage>
</organism>
<evidence type="ECO:0000313" key="2">
    <source>
        <dbReference type="EMBL" id="NHF58991.1"/>
    </source>
</evidence>
<dbReference type="Proteomes" id="UP000707206">
    <property type="component" value="Unassembled WGS sequence"/>
</dbReference>
<keyword evidence="3" id="KW-1185">Reference proteome</keyword>
<gene>
    <name evidence="2" type="ORF">FK220_006550</name>
</gene>
<sequence length="161" mass="17758">MDRKKINTILIVAVVAIWGIVLYKFIASYLTDPDAGPIAEIPTKPAIAAIRKKDTVTLNFPERDPFLGTVVTKSKPKAPAVRKSVTRKPKSPSKPVLWPKIEYLGFVKSSASKGRLGLVRIDGRLHRVNAGTEVNGLRIRKISKDALVIMNGKEERSFGKN</sequence>
<keyword evidence="1" id="KW-0472">Membrane</keyword>
<dbReference type="RefSeq" id="WP_152573448.1">
    <property type="nucleotide sequence ID" value="NZ_VIKU02000001.1"/>
</dbReference>